<feature type="binding site" description="axial binding residue" evidence="6">
    <location>
        <position position="51"/>
    </location>
    <ligand>
        <name>heme c</name>
        <dbReference type="ChEBI" id="CHEBI:61717"/>
        <label>1</label>
    </ligand>
    <ligandPart>
        <name>Fe</name>
        <dbReference type="ChEBI" id="CHEBI:18248"/>
    </ligandPart>
</feature>
<evidence type="ECO:0000256" key="4">
    <source>
        <dbReference type="ARBA" id="ARBA00022982"/>
    </source>
</evidence>
<feature type="binding site" description="axial binding residue" evidence="6">
    <location>
        <position position="41"/>
    </location>
    <ligand>
        <name>heme c</name>
        <dbReference type="ChEBI" id="CHEBI:61717"/>
        <label>1</label>
    </ligand>
    <ligandPart>
        <name>Fe</name>
        <dbReference type="ChEBI" id="CHEBI:18248"/>
    </ligandPart>
</feature>
<comment type="caution">
    <text evidence="8">The sequence shown here is derived from an EMBL/GenBank/DDBJ whole genome shotgun (WGS) entry which is preliminary data.</text>
</comment>
<dbReference type="Gene3D" id="3.90.10.10">
    <property type="entry name" value="Cytochrome C3"/>
    <property type="match status" value="1"/>
</dbReference>
<dbReference type="PRINTS" id="PR00609">
    <property type="entry name" value="CYTOCHROMEC3"/>
</dbReference>
<dbReference type="GO" id="GO:0046872">
    <property type="term" value="F:metal ion binding"/>
    <property type="evidence" value="ECO:0007669"/>
    <property type="project" value="UniProtKB-KW"/>
</dbReference>
<dbReference type="SUPFAM" id="SSF48695">
    <property type="entry name" value="Multiheme cytochromes"/>
    <property type="match status" value="1"/>
</dbReference>
<dbReference type="CDD" id="cd08168">
    <property type="entry name" value="Cytochrom_C3"/>
    <property type="match status" value="1"/>
</dbReference>
<keyword evidence="5 6" id="KW-0408">Iron</keyword>
<feature type="signal peptide" evidence="7">
    <location>
        <begin position="1"/>
        <end position="24"/>
    </location>
</feature>
<keyword evidence="2 6" id="KW-0349">Heme</keyword>
<comment type="cofactor">
    <cofactor evidence="6">
        <name>heme c</name>
        <dbReference type="ChEBI" id="CHEBI:61717"/>
    </cofactor>
    <text evidence="6">Binds 4 heme c groups covalently per monomer.</text>
</comment>
<dbReference type="InterPro" id="IPR002322">
    <property type="entry name" value="Cyt_c_III"/>
</dbReference>
<sequence>MQWNNWSAAAAAAAVIVGAGAAGAIETITFPNRIGQVSFPHKRHQDALGQCRGCHETGPGKIDGFDKVLAHGKGCKGCHETMKRGPILCKGCHRGG</sequence>
<dbReference type="GO" id="GO:0009055">
    <property type="term" value="F:electron transfer activity"/>
    <property type="evidence" value="ECO:0007669"/>
    <property type="project" value="InterPro"/>
</dbReference>
<keyword evidence="1" id="KW-0813">Transport</keyword>
<keyword evidence="3 6" id="KW-0479">Metal-binding</keyword>
<feature type="binding site" description="axial binding residue" evidence="6">
    <location>
        <position position="78"/>
    </location>
    <ligand>
        <name>heme c</name>
        <dbReference type="ChEBI" id="CHEBI:61717"/>
        <label>1</label>
    </ligand>
    <ligandPart>
        <name>Fe</name>
        <dbReference type="ChEBI" id="CHEBI:18248"/>
    </ligandPart>
</feature>
<dbReference type="EMBL" id="DSOV01000007">
    <property type="protein sequence ID" value="HEN41109.1"/>
    <property type="molecule type" value="Genomic_DNA"/>
</dbReference>
<keyword evidence="4" id="KW-0249">Electron transport</keyword>
<name>A0A831XD30_GEOME</name>
<feature type="binding site" description="axial binding residue" evidence="6">
    <location>
        <position position="54"/>
    </location>
    <ligand>
        <name>heme c</name>
        <dbReference type="ChEBI" id="CHEBI:61717"/>
        <label>3</label>
    </ligand>
    <ligandPart>
        <name>Fe</name>
        <dbReference type="ChEBI" id="CHEBI:18248"/>
    </ligandPart>
</feature>
<reference evidence="8" key="1">
    <citation type="journal article" date="2020" name="mSystems">
        <title>Genome- and Community-Level Interaction Insights into Carbon Utilization and Element Cycling Functions of Hydrothermarchaeota in Hydrothermal Sediment.</title>
        <authorList>
            <person name="Zhou Z."/>
            <person name="Liu Y."/>
            <person name="Xu W."/>
            <person name="Pan J."/>
            <person name="Luo Z.H."/>
            <person name="Li M."/>
        </authorList>
    </citation>
    <scope>NUCLEOTIDE SEQUENCE [LARGE SCALE GENOMIC DNA]</scope>
    <source>
        <strain evidence="8">SpSt-349</strain>
    </source>
</reference>
<evidence type="ECO:0000256" key="1">
    <source>
        <dbReference type="ARBA" id="ARBA00022448"/>
    </source>
</evidence>
<evidence type="ECO:0000256" key="2">
    <source>
        <dbReference type="ARBA" id="ARBA00022617"/>
    </source>
</evidence>
<dbReference type="AlphaFoldDB" id="A0A831XD30"/>
<keyword evidence="7" id="KW-0732">Signal</keyword>
<feature type="chain" id="PRO_5032419299" evidence="7">
    <location>
        <begin position="25"/>
        <end position="96"/>
    </location>
</feature>
<evidence type="ECO:0000313" key="8">
    <source>
        <dbReference type="EMBL" id="HEN41109.1"/>
    </source>
</evidence>
<feature type="binding site" description="axial binding residue" evidence="6">
    <location>
        <position position="55"/>
    </location>
    <ligand>
        <name>heme c</name>
        <dbReference type="ChEBI" id="CHEBI:61717"/>
        <label>1</label>
    </ligand>
    <ligandPart>
        <name>Fe</name>
        <dbReference type="ChEBI" id="CHEBI:18248"/>
    </ligandPart>
</feature>
<evidence type="ECO:0000256" key="6">
    <source>
        <dbReference type="PIRSR" id="PIRSR602322-1"/>
    </source>
</evidence>
<dbReference type="InterPro" id="IPR036280">
    <property type="entry name" value="Multihaem_cyt_sf"/>
</dbReference>
<protein>
    <submittedName>
        <fullName evidence="8">Cytochrome C</fullName>
    </submittedName>
</protein>
<evidence type="ECO:0000256" key="7">
    <source>
        <dbReference type="SAM" id="SignalP"/>
    </source>
</evidence>
<organism evidence="8">
    <name type="scientific">Geobacter metallireducens</name>
    <dbReference type="NCBI Taxonomy" id="28232"/>
    <lineage>
        <taxon>Bacteria</taxon>
        <taxon>Pseudomonadati</taxon>
        <taxon>Thermodesulfobacteriota</taxon>
        <taxon>Desulfuromonadia</taxon>
        <taxon>Geobacterales</taxon>
        <taxon>Geobacteraceae</taxon>
        <taxon>Geobacter</taxon>
    </lineage>
</organism>
<proteinExistence type="predicted"/>
<dbReference type="GO" id="GO:0020037">
    <property type="term" value="F:heme binding"/>
    <property type="evidence" value="ECO:0007669"/>
    <property type="project" value="InterPro"/>
</dbReference>
<accession>A0A831XD30</accession>
<evidence type="ECO:0000256" key="3">
    <source>
        <dbReference type="ARBA" id="ARBA00022723"/>
    </source>
</evidence>
<feature type="binding site" description="axial binding residue" evidence="6">
    <location>
        <position position="44"/>
    </location>
    <ligand>
        <name>heme c</name>
        <dbReference type="ChEBI" id="CHEBI:61717"/>
        <label>1</label>
    </ligand>
    <ligandPart>
        <name>Fe</name>
        <dbReference type="ChEBI" id="CHEBI:18248"/>
    </ligandPart>
</feature>
<evidence type="ECO:0000256" key="5">
    <source>
        <dbReference type="ARBA" id="ARBA00023004"/>
    </source>
</evidence>
<gene>
    <name evidence="8" type="ORF">ENQ87_01850</name>
</gene>
<feature type="binding site" description="axial binding residue" evidence="6">
    <location>
        <position position="79"/>
    </location>
    <ligand>
        <name>heme c</name>
        <dbReference type="ChEBI" id="CHEBI:61717"/>
        <label>1</label>
    </ligand>
    <ligandPart>
        <name>Fe</name>
        <dbReference type="ChEBI" id="CHEBI:18248"/>
    </ligandPart>
</feature>